<evidence type="ECO:0000313" key="21">
    <source>
        <dbReference type="Proteomes" id="UP001223802"/>
    </source>
</evidence>
<keyword evidence="21" id="KW-1185">Reference proteome</keyword>
<accession>A0AA50QC20</accession>
<evidence type="ECO:0000256" key="8">
    <source>
        <dbReference type="ARBA" id="ARBA00022982"/>
    </source>
</evidence>
<dbReference type="PROSITE" id="PS50253">
    <property type="entry name" value="COX3"/>
    <property type="match status" value="1"/>
</dbReference>
<evidence type="ECO:0000259" key="19">
    <source>
        <dbReference type="PROSITE" id="PS50253"/>
    </source>
</evidence>
<dbReference type="GO" id="GO:0009486">
    <property type="term" value="F:cytochrome bo3 ubiquinol oxidase activity"/>
    <property type="evidence" value="ECO:0007669"/>
    <property type="project" value="InterPro"/>
</dbReference>
<feature type="transmembrane region" description="Helical" evidence="18">
    <location>
        <begin position="99"/>
        <end position="119"/>
    </location>
</feature>
<evidence type="ECO:0000256" key="6">
    <source>
        <dbReference type="ARBA" id="ARBA00022475"/>
    </source>
</evidence>
<dbReference type="AlphaFoldDB" id="A0AA50QC20"/>
<keyword evidence="10" id="KW-0560">Oxidoreductase</keyword>
<comment type="subunit">
    <text evidence="3">Heterooctamer of two A chains, two B chains, two C chains and two D chains.</text>
</comment>
<evidence type="ECO:0000256" key="16">
    <source>
        <dbReference type="ARBA" id="ARBA00032717"/>
    </source>
</evidence>
<dbReference type="Proteomes" id="UP001223802">
    <property type="component" value="Chromosome"/>
</dbReference>
<dbReference type="InterPro" id="IPR000298">
    <property type="entry name" value="Cyt_c_oxidase-like_su3"/>
</dbReference>
<dbReference type="GO" id="GO:0005886">
    <property type="term" value="C:plasma membrane"/>
    <property type="evidence" value="ECO:0007669"/>
    <property type="project" value="UniProtKB-SubCell"/>
</dbReference>
<evidence type="ECO:0000256" key="13">
    <source>
        <dbReference type="ARBA" id="ARBA00030072"/>
    </source>
</evidence>
<evidence type="ECO:0000256" key="17">
    <source>
        <dbReference type="RuleBase" id="RU003376"/>
    </source>
</evidence>
<reference evidence="20 21" key="1">
    <citation type="submission" date="2023-02" db="EMBL/GenBank/DDBJ databases">
        <title>Complete genome sequence of a novel bacterium Oceanimonas sp. NTOU-MSR1 isolated from marine coast sediment.</title>
        <authorList>
            <person name="Yang H.-T."/>
            <person name="Chen Y.-L."/>
            <person name="Ho Y.-N."/>
        </authorList>
    </citation>
    <scope>NUCLEOTIDE SEQUENCE [LARGE SCALE GENOMIC DNA]</scope>
    <source>
        <strain evidence="20 21">NTOU-MSR1</strain>
    </source>
</reference>
<feature type="transmembrane region" description="Helical" evidence="18">
    <location>
        <begin position="30"/>
        <end position="53"/>
    </location>
</feature>
<dbReference type="RefSeq" id="WP_306761981.1">
    <property type="nucleotide sequence ID" value="NZ_CP118224.1"/>
</dbReference>
<evidence type="ECO:0000256" key="12">
    <source>
        <dbReference type="ARBA" id="ARBA00025694"/>
    </source>
</evidence>
<dbReference type="InterPro" id="IPR014206">
    <property type="entry name" value="Cyt_c_ubiqinol_oxidase_su3"/>
</dbReference>
<evidence type="ECO:0000256" key="4">
    <source>
        <dbReference type="ARBA" id="ARBA00014687"/>
    </source>
</evidence>
<evidence type="ECO:0000256" key="10">
    <source>
        <dbReference type="ARBA" id="ARBA00023002"/>
    </source>
</evidence>
<keyword evidence="7 17" id="KW-0812">Transmembrane</keyword>
<keyword evidence="11 18" id="KW-0472">Membrane</keyword>
<feature type="transmembrane region" description="Helical" evidence="18">
    <location>
        <begin position="65"/>
        <end position="87"/>
    </location>
</feature>
<evidence type="ECO:0000256" key="14">
    <source>
        <dbReference type="ARBA" id="ARBA00031884"/>
    </source>
</evidence>
<dbReference type="FunFam" id="1.20.120.80:FF:000001">
    <property type="entry name" value="Cytochrome (Ubi)quinol oxidase subunit III"/>
    <property type="match status" value="1"/>
</dbReference>
<sequence>MEAVSVDLKQVQAHHHEEHHDTGGNTLFGFWLYLMTDCLLFASVFATYAVLYMNTAGGPGGRELFDLKFVAVETAVLLVSSITYGFAMLAGHNHKRGLTLLWLLVTFALGATFIGMELYEFHHLIESGNGPSRSAFLTSFFTLVGMHGLHVTAGLVWMLVLMVELMKRGTGPRTLTRLGCLSMFWHFLDVVWICVFTVVYLMGAMA</sequence>
<dbReference type="PANTHER" id="PTHR11403">
    <property type="entry name" value="CYTOCHROME C OXIDASE SUBUNIT III"/>
    <property type="match status" value="1"/>
</dbReference>
<evidence type="ECO:0000256" key="2">
    <source>
        <dbReference type="ARBA" id="ARBA00010581"/>
    </source>
</evidence>
<evidence type="ECO:0000256" key="15">
    <source>
        <dbReference type="ARBA" id="ARBA00032189"/>
    </source>
</evidence>
<dbReference type="GO" id="GO:0019646">
    <property type="term" value="P:aerobic electron transport chain"/>
    <property type="evidence" value="ECO:0007669"/>
    <property type="project" value="InterPro"/>
</dbReference>
<dbReference type="PANTHER" id="PTHR11403:SF2">
    <property type="entry name" value="CYTOCHROME BO(3) UBIQUINOL OXIDASE SUBUNIT 3"/>
    <property type="match status" value="1"/>
</dbReference>
<gene>
    <name evidence="20" type="primary">cyoC</name>
    <name evidence="20" type="ORF">PU634_16800</name>
</gene>
<evidence type="ECO:0000256" key="9">
    <source>
        <dbReference type="ARBA" id="ARBA00022989"/>
    </source>
</evidence>
<comment type="subcellular location">
    <subcellularLocation>
        <location evidence="1 17">Cell membrane</location>
        <topology evidence="1 17">Multi-pass membrane protein</topology>
    </subcellularLocation>
</comment>
<protein>
    <recommendedName>
        <fullName evidence="4">Cytochrome bo(3) ubiquinol oxidase subunit 3</fullName>
    </recommendedName>
    <alternativeName>
        <fullName evidence="15">Cytochrome o ubiquinol oxidase subunit 3</fullName>
    </alternativeName>
    <alternativeName>
        <fullName evidence="13">Oxidase bo(3) subunit 3</fullName>
    </alternativeName>
    <alternativeName>
        <fullName evidence="16">Ubiquinol oxidase polypeptide III</fullName>
    </alternativeName>
    <alternativeName>
        <fullName evidence="14">Ubiquinol oxidase subunit 3</fullName>
    </alternativeName>
</protein>
<evidence type="ECO:0000313" key="20">
    <source>
        <dbReference type="EMBL" id="WMC10704.1"/>
    </source>
</evidence>
<keyword evidence="8" id="KW-0249">Electron transport</keyword>
<feature type="domain" description="Heme-copper oxidase subunit III family profile" evidence="19">
    <location>
        <begin position="28"/>
        <end position="204"/>
    </location>
</feature>
<dbReference type="KEGG" id="ope:PU634_16800"/>
<evidence type="ECO:0000256" key="7">
    <source>
        <dbReference type="ARBA" id="ARBA00022692"/>
    </source>
</evidence>
<keyword evidence="5" id="KW-0813">Transport</keyword>
<dbReference type="EMBL" id="CP118224">
    <property type="protein sequence ID" value="WMC10704.1"/>
    <property type="molecule type" value="Genomic_DNA"/>
</dbReference>
<evidence type="ECO:0000256" key="3">
    <source>
        <dbReference type="ARBA" id="ARBA00011700"/>
    </source>
</evidence>
<dbReference type="Pfam" id="PF00510">
    <property type="entry name" value="COX3"/>
    <property type="match status" value="1"/>
</dbReference>
<dbReference type="SUPFAM" id="SSF81452">
    <property type="entry name" value="Cytochrome c oxidase subunit III-like"/>
    <property type="match status" value="1"/>
</dbReference>
<dbReference type="InterPro" id="IPR013833">
    <property type="entry name" value="Cyt_c_oxidase_su3_a-hlx"/>
</dbReference>
<keyword evidence="6" id="KW-1003">Cell membrane</keyword>
<evidence type="ECO:0000256" key="11">
    <source>
        <dbReference type="ARBA" id="ARBA00023136"/>
    </source>
</evidence>
<organism evidence="20 21">
    <name type="scientific">Oceanimonas pelagia</name>
    <dbReference type="NCBI Taxonomy" id="3028314"/>
    <lineage>
        <taxon>Bacteria</taxon>
        <taxon>Pseudomonadati</taxon>
        <taxon>Pseudomonadota</taxon>
        <taxon>Gammaproteobacteria</taxon>
        <taxon>Aeromonadales</taxon>
        <taxon>Aeromonadaceae</taxon>
        <taxon>Oceanimonas</taxon>
    </lineage>
</organism>
<feature type="transmembrane region" description="Helical" evidence="18">
    <location>
        <begin position="140"/>
        <end position="163"/>
    </location>
</feature>
<dbReference type="NCBIfam" id="TIGR02842">
    <property type="entry name" value="CyoC"/>
    <property type="match status" value="1"/>
</dbReference>
<evidence type="ECO:0000256" key="18">
    <source>
        <dbReference type="SAM" id="Phobius"/>
    </source>
</evidence>
<dbReference type="InterPro" id="IPR035973">
    <property type="entry name" value="Cyt_c_oxidase_su3-like_sf"/>
</dbReference>
<dbReference type="InterPro" id="IPR033946">
    <property type="entry name" value="Ubiquinol_oxase_su3_dom"/>
</dbReference>
<dbReference type="CDD" id="cd02863">
    <property type="entry name" value="Ubiquinol_oxidase_III"/>
    <property type="match status" value="1"/>
</dbReference>
<keyword evidence="9 18" id="KW-1133">Transmembrane helix</keyword>
<comment type="function">
    <text evidence="12">Cytochrome bo(3) ubiquinol terminal oxidase is the component of the aerobic respiratory chain of E.coli that predominates when cells are grown at high aeration. Has proton pump activity across the membrane in addition to electron transfer, pumping 2 protons/electron.</text>
</comment>
<evidence type="ECO:0000256" key="1">
    <source>
        <dbReference type="ARBA" id="ARBA00004651"/>
    </source>
</evidence>
<name>A0AA50QC20_9GAMM</name>
<dbReference type="Gene3D" id="1.20.120.80">
    <property type="entry name" value="Cytochrome c oxidase, subunit III, four-helix bundle"/>
    <property type="match status" value="1"/>
</dbReference>
<evidence type="ECO:0000256" key="5">
    <source>
        <dbReference type="ARBA" id="ARBA00022448"/>
    </source>
</evidence>
<dbReference type="GO" id="GO:0004129">
    <property type="term" value="F:cytochrome-c oxidase activity"/>
    <property type="evidence" value="ECO:0007669"/>
    <property type="project" value="InterPro"/>
</dbReference>
<comment type="similarity">
    <text evidence="2 17">Belongs to the cytochrome c oxidase subunit 3 family.</text>
</comment>
<feature type="transmembrane region" description="Helical" evidence="18">
    <location>
        <begin position="183"/>
        <end position="203"/>
    </location>
</feature>
<proteinExistence type="inferred from homology"/>
<dbReference type="InterPro" id="IPR024791">
    <property type="entry name" value="Cyt_c/ubiquinol_Oxase_su3"/>
</dbReference>